<dbReference type="EMBL" id="FMKA01000006">
    <property type="protein sequence ID" value="SCP96792.1"/>
    <property type="molecule type" value="Genomic_DNA"/>
</dbReference>
<evidence type="ECO:0000259" key="1">
    <source>
        <dbReference type="Pfam" id="PF22679"/>
    </source>
</evidence>
<organism evidence="2 3">
    <name type="scientific">Anaerobium acetethylicum</name>
    <dbReference type="NCBI Taxonomy" id="1619234"/>
    <lineage>
        <taxon>Bacteria</taxon>
        <taxon>Bacillati</taxon>
        <taxon>Bacillota</taxon>
        <taxon>Clostridia</taxon>
        <taxon>Lachnospirales</taxon>
        <taxon>Lachnospiraceae</taxon>
        <taxon>Anaerobium</taxon>
    </lineage>
</organism>
<dbReference type="AlphaFoldDB" id="A0A1D3TSG6"/>
<accession>A0A1D3TSG6</accession>
<protein>
    <submittedName>
        <fullName evidence="2">Type I restriction enzyme, R subunit</fullName>
    </submittedName>
</protein>
<keyword evidence="3" id="KW-1185">Reference proteome</keyword>
<evidence type="ECO:0000313" key="2">
    <source>
        <dbReference type="EMBL" id="SCP96792.1"/>
    </source>
</evidence>
<dbReference type="InterPro" id="IPR055180">
    <property type="entry name" value="HsdR_RecA-like_helicase_dom_2"/>
</dbReference>
<dbReference type="STRING" id="1619234.SAMN05421730_100683"/>
<name>A0A1D3TSG6_9FIRM</name>
<dbReference type="Pfam" id="PF22679">
    <property type="entry name" value="T1R_D3-like"/>
    <property type="match status" value="1"/>
</dbReference>
<dbReference type="PANTHER" id="PTHR42927">
    <property type="entry name" value="HELICASE SUPERFAMILY 1 AND 2 DOMAIN-CONTAINING PROTEIN"/>
    <property type="match status" value="1"/>
</dbReference>
<evidence type="ECO:0000313" key="3">
    <source>
        <dbReference type="Proteomes" id="UP000199315"/>
    </source>
</evidence>
<reference evidence="2 3" key="1">
    <citation type="submission" date="2016-09" db="EMBL/GenBank/DDBJ databases">
        <authorList>
            <person name="Capua I."/>
            <person name="De Benedictis P."/>
            <person name="Joannis T."/>
            <person name="Lombin L.H."/>
            <person name="Cattoli G."/>
        </authorList>
    </citation>
    <scope>NUCLEOTIDE SEQUENCE [LARGE SCALE GENOMIC DNA]</scope>
    <source>
        <strain evidence="2 3">GluBS11</strain>
    </source>
</reference>
<dbReference type="OrthoDB" id="9758243at2"/>
<dbReference type="Gene3D" id="3.40.50.300">
    <property type="entry name" value="P-loop containing nucleotide triphosphate hydrolases"/>
    <property type="match status" value="1"/>
</dbReference>
<feature type="domain" description="Restriction endonuclease type I HsdR second RecA-like helicase" evidence="1">
    <location>
        <begin position="136"/>
        <end position="188"/>
    </location>
</feature>
<dbReference type="Proteomes" id="UP000199315">
    <property type="component" value="Unassembled WGS sequence"/>
</dbReference>
<proteinExistence type="predicted"/>
<dbReference type="PANTHER" id="PTHR42927:SF1">
    <property type="entry name" value="HELICASE SUPERFAMILY 1 AND 2 DOMAIN-CONTAINING PROTEIN"/>
    <property type="match status" value="1"/>
</dbReference>
<gene>
    <name evidence="2" type="ORF">SAMN05421730_100683</name>
</gene>
<sequence>MDVLQNYMTYNTCFKIAKTTEDNPDVPSSRAAKIIRKYQELHPYNISQKAEIIVETFLDTTSTKIGGRGKMMVITSSRLAAVRYYHEVKRYIREKKYENVDILTAFSGVVHDGDEEYTEPKLNVRKDGTHISESQTKAEFHDNFNVLIVAEKYQTGFDEPLLHTMIVDKKLKSVKAVQTLSRLNRTCAGKVDTFVLDFVNTKEDILEAFQPFYQETYLQQEVNVDLIYQTQKELRGYGIYSEDDIEAFAKEYFRYDKQDSRAMGRMTSVLLPVAGRYNKKTPDERYQFRRQLRSLIKWYGYISQIVRMFDKDLHKEFVFCSYLINLLPVEKVDMIDLEGKLKLEYYKLQKTYDGAIMLSEQKGVYEPAKQKGAMGFDEKEPLDEIIDKINEKFKGNFTDGDKVLLTALRDKLMNDQRLSSMAKSSDPQIFTESIFPKAFDDAALESYTESQDTYTSLFEDRNKYNAIMGALAEVIYREMRK</sequence>
<dbReference type="InterPro" id="IPR027417">
    <property type="entry name" value="P-loop_NTPase"/>
</dbReference>